<dbReference type="GO" id="GO:0006813">
    <property type="term" value="P:potassium ion transport"/>
    <property type="evidence" value="ECO:0007669"/>
    <property type="project" value="InterPro"/>
</dbReference>
<dbReference type="GO" id="GO:1902600">
    <property type="term" value="P:proton transmembrane transport"/>
    <property type="evidence" value="ECO:0007669"/>
    <property type="project" value="InterPro"/>
</dbReference>
<evidence type="ECO:0000256" key="4">
    <source>
        <dbReference type="ARBA" id="ARBA00022475"/>
    </source>
</evidence>
<feature type="transmembrane region" description="Helical" evidence="9">
    <location>
        <begin position="367"/>
        <end position="387"/>
    </location>
</feature>
<keyword evidence="5 9" id="KW-0812">Transmembrane</keyword>
<feature type="domain" description="RCK C-terminal" evidence="10">
    <location>
        <begin position="403"/>
        <end position="485"/>
    </location>
</feature>
<comment type="caution">
    <text evidence="11">The sequence shown here is derived from an EMBL/GenBank/DDBJ whole genome shotgun (WGS) entry which is preliminary data.</text>
</comment>
<dbReference type="InterPro" id="IPR038770">
    <property type="entry name" value="Na+/solute_symporter_sf"/>
</dbReference>
<dbReference type="Proteomes" id="UP000295198">
    <property type="component" value="Unassembled WGS sequence"/>
</dbReference>
<proteinExistence type="predicted"/>
<feature type="transmembrane region" description="Helical" evidence="9">
    <location>
        <begin position="62"/>
        <end position="83"/>
    </location>
</feature>
<evidence type="ECO:0000313" key="12">
    <source>
        <dbReference type="Proteomes" id="UP000295198"/>
    </source>
</evidence>
<accession>A0A4Q4ZHA0</accession>
<evidence type="ECO:0000256" key="6">
    <source>
        <dbReference type="ARBA" id="ARBA00022989"/>
    </source>
</evidence>
<dbReference type="InterPro" id="IPR006037">
    <property type="entry name" value="RCK_C"/>
</dbReference>
<feature type="transmembrane region" description="Helical" evidence="9">
    <location>
        <begin position="183"/>
        <end position="210"/>
    </location>
</feature>
<feature type="transmembrane region" description="Helical" evidence="9">
    <location>
        <begin position="95"/>
        <end position="116"/>
    </location>
</feature>
<dbReference type="NCBIfam" id="NF003715">
    <property type="entry name" value="PRK05326.1-2"/>
    <property type="match status" value="1"/>
</dbReference>
<feature type="transmembrane region" description="Helical" evidence="9">
    <location>
        <begin position="12"/>
        <end position="30"/>
    </location>
</feature>
<dbReference type="GO" id="GO:0005886">
    <property type="term" value="C:plasma membrane"/>
    <property type="evidence" value="ECO:0007669"/>
    <property type="project" value="UniProtKB-SubCell"/>
</dbReference>
<dbReference type="InterPro" id="IPR036721">
    <property type="entry name" value="RCK_C_sf"/>
</dbReference>
<dbReference type="GO" id="GO:0008324">
    <property type="term" value="F:monoatomic cation transmembrane transporter activity"/>
    <property type="evidence" value="ECO:0007669"/>
    <property type="project" value="InterPro"/>
</dbReference>
<name>A0A4Q4ZHA0_9ACTN</name>
<evidence type="ECO:0000256" key="8">
    <source>
        <dbReference type="ARBA" id="ARBA00023136"/>
    </source>
</evidence>
<sequence length="506" mass="53353">MSFDAHQLDSVLLLGSVVTLLAILAVRVSSRAGLPSLLIYLLMGVLLGESFFGIDFDNAEVAHALGFAALVLILAEGGLTTNWREIRPHMRMGCSLATLGIAVSVALMALGAHFVLGLPWELAVLLGAVCSPTDAAAVFSVLRVVPLPRRITGALEAESGLNDAPTVVLVTLVSTGAIDDHGIVAMLGIIAFELVAGTLIGLAVGFGGAWVMRRAALPSSGLYPLAILCLTVIAYAAGAAVHASGFAAVYVAALVLGNTDLPHRAATKSFSEGVAWLAQIGLFVMLGLLLSPERITLANVGTAILAGLILTVVARPLSVLASAVVMPMPWRDLAFISWAGLRGAVPIVLTTIPLAEGVDGSERLFDIVFVMVVIYTLLTGPTLPVVARSLKVARRSEPRDLDVEAAPLERIAADLLQIKVSPVSRLHGVEVGELRLPPGASVALVIREGESLVPERRTVLRRGDEMLVVTPRKLRLLTEERLRQVSLGGRLAQWLGSDRAERPEHP</sequence>
<keyword evidence="4" id="KW-1003">Cell membrane</keyword>
<evidence type="ECO:0000256" key="1">
    <source>
        <dbReference type="ARBA" id="ARBA00004651"/>
    </source>
</evidence>
<dbReference type="PANTHER" id="PTHR32507">
    <property type="entry name" value="NA(+)/H(+) ANTIPORTER 1"/>
    <property type="match status" value="1"/>
</dbReference>
<feature type="transmembrane region" description="Helical" evidence="9">
    <location>
        <begin position="303"/>
        <end position="326"/>
    </location>
</feature>
<organism evidence="11 12">
    <name type="scientific">Nocardioides guangzhouensis</name>
    <dbReference type="NCBI Taxonomy" id="2497878"/>
    <lineage>
        <taxon>Bacteria</taxon>
        <taxon>Bacillati</taxon>
        <taxon>Actinomycetota</taxon>
        <taxon>Actinomycetes</taxon>
        <taxon>Propionibacteriales</taxon>
        <taxon>Nocardioidaceae</taxon>
        <taxon>Nocardioides</taxon>
    </lineage>
</organism>
<dbReference type="SUPFAM" id="SSF116726">
    <property type="entry name" value="TrkA C-terminal domain-like"/>
    <property type="match status" value="1"/>
</dbReference>
<dbReference type="OrthoDB" id="9810759at2"/>
<dbReference type="AlphaFoldDB" id="A0A4Q4ZHA0"/>
<dbReference type="GO" id="GO:0015297">
    <property type="term" value="F:antiporter activity"/>
    <property type="evidence" value="ECO:0007669"/>
    <property type="project" value="UniProtKB-KW"/>
</dbReference>
<dbReference type="PROSITE" id="PS51202">
    <property type="entry name" value="RCK_C"/>
    <property type="match status" value="1"/>
</dbReference>
<keyword evidence="8 9" id="KW-0472">Membrane</keyword>
<evidence type="ECO:0000259" key="10">
    <source>
        <dbReference type="PROSITE" id="PS51202"/>
    </source>
</evidence>
<dbReference type="EMBL" id="SDKM01000007">
    <property type="protein sequence ID" value="RYP87218.1"/>
    <property type="molecule type" value="Genomic_DNA"/>
</dbReference>
<comment type="subcellular location">
    <subcellularLocation>
        <location evidence="1">Cell membrane</location>
        <topology evidence="1">Multi-pass membrane protein</topology>
    </subcellularLocation>
</comment>
<dbReference type="InterPro" id="IPR006153">
    <property type="entry name" value="Cation/H_exchanger_TM"/>
</dbReference>
<keyword evidence="12" id="KW-1185">Reference proteome</keyword>
<evidence type="ECO:0000256" key="9">
    <source>
        <dbReference type="SAM" id="Phobius"/>
    </source>
</evidence>
<keyword evidence="6 9" id="KW-1133">Transmembrane helix</keyword>
<dbReference type="Gene3D" id="3.30.70.1450">
    <property type="entry name" value="Regulator of K+ conductance, C-terminal domain"/>
    <property type="match status" value="1"/>
</dbReference>
<feature type="transmembrane region" description="Helical" evidence="9">
    <location>
        <begin position="37"/>
        <end position="56"/>
    </location>
</feature>
<feature type="transmembrane region" description="Helical" evidence="9">
    <location>
        <begin position="274"/>
        <end position="291"/>
    </location>
</feature>
<evidence type="ECO:0000256" key="7">
    <source>
        <dbReference type="ARBA" id="ARBA00023065"/>
    </source>
</evidence>
<evidence type="ECO:0000256" key="2">
    <source>
        <dbReference type="ARBA" id="ARBA00022448"/>
    </source>
</evidence>
<feature type="transmembrane region" description="Helical" evidence="9">
    <location>
        <begin position="222"/>
        <end position="253"/>
    </location>
</feature>
<dbReference type="Pfam" id="PF02080">
    <property type="entry name" value="TrkA_C"/>
    <property type="match status" value="1"/>
</dbReference>
<evidence type="ECO:0000256" key="3">
    <source>
        <dbReference type="ARBA" id="ARBA00022449"/>
    </source>
</evidence>
<keyword evidence="7" id="KW-0406">Ion transport</keyword>
<keyword evidence="3" id="KW-0050">Antiport</keyword>
<dbReference type="Gene3D" id="1.20.1530.20">
    <property type="match status" value="1"/>
</dbReference>
<reference evidence="11 12" key="1">
    <citation type="submission" date="2019-01" db="EMBL/GenBank/DDBJ databases">
        <title>Nocardioides guangzhouensis sp. nov., an actinobacterium isolated from soil.</title>
        <authorList>
            <person name="Fu Y."/>
            <person name="Cai Y."/>
            <person name="Lin Z."/>
            <person name="Chen P."/>
        </authorList>
    </citation>
    <scope>NUCLEOTIDE SEQUENCE [LARGE SCALE GENOMIC DNA]</scope>
    <source>
        <strain evidence="11 12">130</strain>
    </source>
</reference>
<evidence type="ECO:0000313" key="11">
    <source>
        <dbReference type="EMBL" id="RYP87218.1"/>
    </source>
</evidence>
<dbReference type="PANTHER" id="PTHR32507:SF7">
    <property type="entry name" value="K(+)_H(+) ANTIPORTER NHAP2"/>
    <property type="match status" value="1"/>
</dbReference>
<dbReference type="Pfam" id="PF00999">
    <property type="entry name" value="Na_H_Exchanger"/>
    <property type="match status" value="1"/>
</dbReference>
<dbReference type="NCBIfam" id="NF003716">
    <property type="entry name" value="PRK05326.1-3"/>
    <property type="match status" value="1"/>
</dbReference>
<gene>
    <name evidence="11" type="ORF">EKO23_06305</name>
</gene>
<protein>
    <submittedName>
        <fullName evidence="11">Potassium/proton antiporter</fullName>
    </submittedName>
</protein>
<dbReference type="RefSeq" id="WP_134715291.1">
    <property type="nucleotide sequence ID" value="NZ_SDKM01000007.1"/>
</dbReference>
<keyword evidence="2" id="KW-0813">Transport</keyword>
<evidence type="ECO:0000256" key="5">
    <source>
        <dbReference type="ARBA" id="ARBA00022692"/>
    </source>
</evidence>